<evidence type="ECO:0000313" key="1">
    <source>
        <dbReference type="EMBL" id="KAK7019369.1"/>
    </source>
</evidence>
<name>A0AAW0B1A5_9AGAR</name>
<comment type="caution">
    <text evidence="1">The sequence shown here is derived from an EMBL/GenBank/DDBJ whole genome shotgun (WGS) entry which is preliminary data.</text>
</comment>
<proteinExistence type="predicted"/>
<dbReference type="AlphaFoldDB" id="A0AAW0B1A5"/>
<reference evidence="1 2" key="1">
    <citation type="submission" date="2024-01" db="EMBL/GenBank/DDBJ databases">
        <title>A draft genome for a cacao thread blight-causing isolate of Paramarasmius palmivorus.</title>
        <authorList>
            <person name="Baruah I.K."/>
            <person name="Bukari Y."/>
            <person name="Amoako-Attah I."/>
            <person name="Meinhardt L.W."/>
            <person name="Bailey B.A."/>
            <person name="Cohen S.P."/>
        </authorList>
    </citation>
    <scope>NUCLEOTIDE SEQUENCE [LARGE SCALE GENOMIC DNA]</scope>
    <source>
        <strain evidence="1 2">GH-12</strain>
    </source>
</reference>
<dbReference type="Proteomes" id="UP001383192">
    <property type="component" value="Unassembled WGS sequence"/>
</dbReference>
<protein>
    <submittedName>
        <fullName evidence="1">Uncharacterized protein</fullName>
    </submittedName>
</protein>
<gene>
    <name evidence="1" type="ORF">VNI00_018113</name>
</gene>
<accession>A0AAW0B1A5</accession>
<dbReference type="EMBL" id="JAYKXP010000211">
    <property type="protein sequence ID" value="KAK7019369.1"/>
    <property type="molecule type" value="Genomic_DNA"/>
</dbReference>
<keyword evidence="2" id="KW-1185">Reference proteome</keyword>
<sequence length="150" mass="17365">MVGSLLETPWLSKPASISFMSTTIPAVEPTATTKRRLPRLARPGEDIWVFGFQLDREDLAELNKHLQIAADDPMTQIIFLRGRMRRKIWPKTTNGLVFITRDRSRSSQAIILASNEDAAKLKIPPEEKIEAMKEEFKLPREPKWFRLRCY</sequence>
<evidence type="ECO:0000313" key="2">
    <source>
        <dbReference type="Proteomes" id="UP001383192"/>
    </source>
</evidence>
<organism evidence="1 2">
    <name type="scientific">Paramarasmius palmivorus</name>
    <dbReference type="NCBI Taxonomy" id="297713"/>
    <lineage>
        <taxon>Eukaryota</taxon>
        <taxon>Fungi</taxon>
        <taxon>Dikarya</taxon>
        <taxon>Basidiomycota</taxon>
        <taxon>Agaricomycotina</taxon>
        <taxon>Agaricomycetes</taxon>
        <taxon>Agaricomycetidae</taxon>
        <taxon>Agaricales</taxon>
        <taxon>Marasmiineae</taxon>
        <taxon>Marasmiaceae</taxon>
        <taxon>Paramarasmius</taxon>
    </lineage>
</organism>